<protein>
    <submittedName>
        <fullName evidence="1">Uncharacterized protein</fullName>
    </submittedName>
</protein>
<sequence>MAVKKEKPKNRTVYYFRCEFTKIDGVKVKDTLEVMTNTAWGKLNSTKERTFYIGEDRSVVGMKLSSRGAKLSHGNRDCTVFSVGLYEEGASANTINKPSAASAELEASTYDAPLDQEFLDGEGFVCILGNHLVMSPAATFRASAINGFLELLLDKGGYAKESGVMDIQQVADIDAVKTIEDEGVSNIVVNAVSYLSTLEYIKRMTPREKTSGKLKKITRMVTSMLDVLRDDDTDAEILEKEGLNARIVISHDGRASGADADVGQQHAKSTAKLLASTDVGGYVITTKNGTKLTNEDTVLKHTVKVKRHGKSVDRDKMWLKLVESLEKYEREGILEQ</sequence>
<comment type="caution">
    <text evidence="1">The sequence shown here is derived from an EMBL/GenBank/DDBJ whole genome shotgun (WGS) entry which is preliminary data.</text>
</comment>
<proteinExistence type="predicted"/>
<reference evidence="1" key="1">
    <citation type="submission" date="2022-02" db="EMBL/GenBank/DDBJ databases">
        <title>Emergence and expansion in Europe of a Vibrio aestuarianus clonal complex pathogenic for oysters.</title>
        <authorList>
            <person name="Mesnil A."/>
            <person name="Travers M.-A."/>
        </authorList>
    </citation>
    <scope>NUCLEOTIDE SEQUENCE</scope>
    <source>
        <strain evidence="1">19_064_15T1</strain>
    </source>
</reference>
<dbReference type="AlphaFoldDB" id="A0A9X4J1A5"/>
<dbReference type="EMBL" id="JAKNAX010000119">
    <property type="protein sequence ID" value="MDE1348375.1"/>
    <property type="molecule type" value="Genomic_DNA"/>
</dbReference>
<dbReference type="RefSeq" id="WP_274676356.1">
    <property type="nucleotide sequence ID" value="NZ_JAKNAX010000119.1"/>
</dbReference>
<evidence type="ECO:0000313" key="1">
    <source>
        <dbReference type="EMBL" id="MDE1348375.1"/>
    </source>
</evidence>
<name>A0A9X4J1A5_9VIBR</name>
<gene>
    <name evidence="1" type="ORF">L9X51_18585</name>
</gene>
<dbReference type="Proteomes" id="UP001140978">
    <property type="component" value="Unassembled WGS sequence"/>
</dbReference>
<organism evidence="1 2">
    <name type="scientific">Vibrio aestuarianus</name>
    <dbReference type="NCBI Taxonomy" id="28171"/>
    <lineage>
        <taxon>Bacteria</taxon>
        <taxon>Pseudomonadati</taxon>
        <taxon>Pseudomonadota</taxon>
        <taxon>Gammaproteobacteria</taxon>
        <taxon>Vibrionales</taxon>
        <taxon>Vibrionaceae</taxon>
        <taxon>Vibrio</taxon>
    </lineage>
</organism>
<evidence type="ECO:0000313" key="2">
    <source>
        <dbReference type="Proteomes" id="UP001140978"/>
    </source>
</evidence>
<accession>A0A9X4J1A5</accession>